<sequence>MTHQGMREQGMHALALVAAAAVLLTACGGSHGRASETAPAAGQAAEPVPDFGPNVTIFTPAMAIADINARLRSLAAQSNGFDDKRHAVYFMPGTYGSAAGQFNPATATGHVDSPVGVNMTVHGLGAAPAGVTINGNLRAGVAGQPALSTFWRSLANMTIHPIQADEPAHTMRWNTSQASPLRRLHVVGNLDLAGGIAFGNFIANSRVTGEVRSAFAWEEDRKPAVTGAVEGGQAQYYTRDSEIGSWQGRSANIVTSGVVGAPATRFAPGDKTSLASTPLSREAPYLYHDGKRFLVFVPSLRTSARGVNWGVTARDGTPLPMSAFHVARPGDSAAAINEALAQGKHLLLTPGVHAIDRPIQVSRANTVVMGMGLATLTPTSGTAAVLVDDVPGVILSSFMVDANTKRSEVLVQVGPKGASKGIASDPTTLHDIFIRIGGSYAGMATTSLEINQNDVLVDHAWLWRADHGNPDTVGWDINLADHGLVVNGANVTALGLFAEHFQKSQVVWNANGGRTIFMECEPPYDPPSQDRWMNRMEKTTENGYPCYEVAGNVTSHDATGLISWTFFRAPPPAVIYARSAIRAPVAPGVRFTNTSAGKVFGSGGFEHVFNDVGGPVDATGPASFVVGLSALRQVPVFPIAP</sequence>
<proteinExistence type="predicted"/>
<dbReference type="Proteomes" id="UP000292307">
    <property type="component" value="Chromosome"/>
</dbReference>
<evidence type="ECO:0000313" key="1">
    <source>
        <dbReference type="EMBL" id="QBI02401.1"/>
    </source>
</evidence>
<reference evidence="1 2" key="1">
    <citation type="submission" date="2019-02" db="EMBL/GenBank/DDBJ databases">
        <title>Draft Genome Sequences of Six Type Strains of the Genus Massilia.</title>
        <authorList>
            <person name="Miess H."/>
            <person name="Frediansyhah A."/>
            <person name="Gross H."/>
        </authorList>
    </citation>
    <scope>NUCLEOTIDE SEQUENCE [LARGE SCALE GENOMIC DNA]</scope>
    <source>
        <strain evidence="1 2">DSM 17472</strain>
    </source>
</reference>
<dbReference type="InterPro" id="IPR059186">
    <property type="entry name" value="SACTE_4363"/>
</dbReference>
<dbReference type="Gene3D" id="2.160.20.10">
    <property type="entry name" value="Single-stranded right-handed beta-helix, Pectin lyase-like"/>
    <property type="match status" value="1"/>
</dbReference>
<evidence type="ECO:0000313" key="2">
    <source>
        <dbReference type="Proteomes" id="UP000292307"/>
    </source>
</evidence>
<organism evidence="1 2">
    <name type="scientific">Pseudoduganella albidiflava</name>
    <dbReference type="NCBI Taxonomy" id="321983"/>
    <lineage>
        <taxon>Bacteria</taxon>
        <taxon>Pseudomonadati</taxon>
        <taxon>Pseudomonadota</taxon>
        <taxon>Betaproteobacteria</taxon>
        <taxon>Burkholderiales</taxon>
        <taxon>Oxalobacteraceae</taxon>
        <taxon>Telluria group</taxon>
        <taxon>Pseudoduganella</taxon>
    </lineage>
</organism>
<gene>
    <name evidence="1" type="ORF">EYF70_17295</name>
</gene>
<dbReference type="EMBL" id="CP036401">
    <property type="protein sequence ID" value="QBI02401.1"/>
    <property type="molecule type" value="Genomic_DNA"/>
</dbReference>
<keyword evidence="2" id="KW-1185">Reference proteome</keyword>
<dbReference type="CDD" id="cd23669">
    <property type="entry name" value="GH55_SacteLam55A-like"/>
    <property type="match status" value="1"/>
</dbReference>
<dbReference type="InterPro" id="IPR012334">
    <property type="entry name" value="Pectin_lyas_fold"/>
</dbReference>
<protein>
    <submittedName>
        <fullName evidence="1">Adenylyl cyclase</fullName>
    </submittedName>
</protein>
<dbReference type="PROSITE" id="PS51257">
    <property type="entry name" value="PROKAR_LIPOPROTEIN"/>
    <property type="match status" value="1"/>
</dbReference>
<dbReference type="RefSeq" id="WP_131146515.1">
    <property type="nucleotide sequence ID" value="NZ_BMWV01000005.1"/>
</dbReference>
<accession>A0ABX5RV31</accession>
<name>A0ABX5RV31_9BURK</name>